<proteinExistence type="predicted"/>
<dbReference type="OrthoDB" id="2740572at2759"/>
<dbReference type="SUPFAM" id="SSF53098">
    <property type="entry name" value="Ribonuclease H-like"/>
    <property type="match status" value="1"/>
</dbReference>
<gene>
    <name evidence="1" type="ORF">AMATHDRAFT_67127</name>
</gene>
<evidence type="ECO:0000313" key="2">
    <source>
        <dbReference type="Proteomes" id="UP000242287"/>
    </source>
</evidence>
<dbReference type="EMBL" id="KZ302097">
    <property type="protein sequence ID" value="PFH47688.1"/>
    <property type="molecule type" value="Genomic_DNA"/>
</dbReference>
<reference evidence="1 2" key="1">
    <citation type="submission" date="2014-02" db="EMBL/GenBank/DDBJ databases">
        <title>Transposable element dynamics among asymbiotic and ectomycorrhizal Amanita fungi.</title>
        <authorList>
            <consortium name="DOE Joint Genome Institute"/>
            <person name="Hess J."/>
            <person name="Skrede I."/>
            <person name="Wolfe B."/>
            <person name="LaButti K."/>
            <person name="Ohm R.A."/>
            <person name="Grigoriev I.V."/>
            <person name="Pringle A."/>
        </authorList>
    </citation>
    <scope>NUCLEOTIDE SEQUENCE [LARGE SCALE GENOMIC DNA]</scope>
    <source>
        <strain evidence="1 2">SKay4041</strain>
    </source>
</reference>
<keyword evidence="2" id="KW-1185">Reference proteome</keyword>
<dbReference type="Proteomes" id="UP000242287">
    <property type="component" value="Unassembled WGS sequence"/>
</dbReference>
<dbReference type="InterPro" id="IPR012337">
    <property type="entry name" value="RNaseH-like_sf"/>
</dbReference>
<accession>A0A2A9NC84</accession>
<evidence type="ECO:0008006" key="3">
    <source>
        <dbReference type="Google" id="ProtNLM"/>
    </source>
</evidence>
<dbReference type="Gene3D" id="3.30.420.10">
    <property type="entry name" value="Ribonuclease H-like superfamily/Ribonuclease H"/>
    <property type="match status" value="1"/>
</dbReference>
<dbReference type="InterPro" id="IPR036397">
    <property type="entry name" value="RNaseH_sf"/>
</dbReference>
<name>A0A2A9NC84_9AGAR</name>
<sequence>MKQWSDTNVTIFTDNAAALRAALDPGIHPLQASSIAMCSLVMDWLSNNNHLLRLSWCPSHVGIVGNVRVDRQVNSREMRDREDSPSIVLVHATYKQDARYSLRQSGLVDILESWIPPLGLEGR</sequence>
<evidence type="ECO:0000313" key="1">
    <source>
        <dbReference type="EMBL" id="PFH47688.1"/>
    </source>
</evidence>
<dbReference type="AlphaFoldDB" id="A0A2A9NC84"/>
<organism evidence="1 2">
    <name type="scientific">Amanita thiersii Skay4041</name>
    <dbReference type="NCBI Taxonomy" id="703135"/>
    <lineage>
        <taxon>Eukaryota</taxon>
        <taxon>Fungi</taxon>
        <taxon>Dikarya</taxon>
        <taxon>Basidiomycota</taxon>
        <taxon>Agaricomycotina</taxon>
        <taxon>Agaricomycetes</taxon>
        <taxon>Agaricomycetidae</taxon>
        <taxon>Agaricales</taxon>
        <taxon>Pluteineae</taxon>
        <taxon>Amanitaceae</taxon>
        <taxon>Amanita</taxon>
    </lineage>
</organism>
<protein>
    <recommendedName>
        <fullName evidence="3">RNase H type-1 domain-containing protein</fullName>
    </recommendedName>
</protein>
<dbReference type="GO" id="GO:0003676">
    <property type="term" value="F:nucleic acid binding"/>
    <property type="evidence" value="ECO:0007669"/>
    <property type="project" value="InterPro"/>
</dbReference>